<feature type="transmembrane region" description="Helical" evidence="1">
    <location>
        <begin position="21"/>
        <end position="46"/>
    </location>
</feature>
<sequence>MAGVHAQMLSIVAQSSGKAQFPVVSALFTIGLLASMFGALLCFVSARWFETLAEDEVAYHSYCWKNRLRKHGKESILPTHLEHGLHHDQIPHDPHLRVREFMEYWTTISITAGPFFVLLQVALLLAGMVLYIFETQSTATKVIVSTFKDYA</sequence>
<dbReference type="AlphaFoldDB" id="A0AA38UF66"/>
<comment type="caution">
    <text evidence="2">The sequence shown here is derived from an EMBL/GenBank/DDBJ whole genome shotgun (WGS) entry which is preliminary data.</text>
</comment>
<keyword evidence="1" id="KW-0812">Transmembrane</keyword>
<organism evidence="2 3">
    <name type="scientific">Lentinula raphanica</name>
    <dbReference type="NCBI Taxonomy" id="153919"/>
    <lineage>
        <taxon>Eukaryota</taxon>
        <taxon>Fungi</taxon>
        <taxon>Dikarya</taxon>
        <taxon>Basidiomycota</taxon>
        <taxon>Agaricomycotina</taxon>
        <taxon>Agaricomycetes</taxon>
        <taxon>Agaricomycetidae</taxon>
        <taxon>Agaricales</taxon>
        <taxon>Marasmiineae</taxon>
        <taxon>Omphalotaceae</taxon>
        <taxon>Lentinula</taxon>
    </lineage>
</organism>
<reference evidence="2" key="1">
    <citation type="submission" date="2022-08" db="EMBL/GenBank/DDBJ databases">
        <authorList>
            <consortium name="DOE Joint Genome Institute"/>
            <person name="Min B."/>
            <person name="Riley R."/>
            <person name="Sierra-Patev S."/>
            <person name="Naranjo-Ortiz M."/>
            <person name="Looney B."/>
            <person name="Konkel Z."/>
            <person name="Slot J.C."/>
            <person name="Sakamoto Y."/>
            <person name="Steenwyk J.L."/>
            <person name="Rokas A."/>
            <person name="Carro J."/>
            <person name="Camarero S."/>
            <person name="Ferreira P."/>
            <person name="Molpeceres G."/>
            <person name="Ruiz-Duenas F.J."/>
            <person name="Serrano A."/>
            <person name="Henrissat B."/>
            <person name="Drula E."/>
            <person name="Hughes K.W."/>
            <person name="Mata J.L."/>
            <person name="Ishikawa N.K."/>
            <person name="Vargas-Isla R."/>
            <person name="Ushijima S."/>
            <person name="Smith C.A."/>
            <person name="Ahrendt S."/>
            <person name="Andreopoulos W."/>
            <person name="He G."/>
            <person name="Labutti K."/>
            <person name="Lipzen A."/>
            <person name="Ng V."/>
            <person name="Sandor L."/>
            <person name="Barry K."/>
            <person name="Martinez A.T."/>
            <person name="Xiao Y."/>
            <person name="Gibbons J.G."/>
            <person name="Terashima K."/>
            <person name="Hibbett D.S."/>
            <person name="Grigoriev I.V."/>
        </authorList>
    </citation>
    <scope>NUCLEOTIDE SEQUENCE</scope>
    <source>
        <strain evidence="2">TFB9207</strain>
    </source>
</reference>
<keyword evidence="3" id="KW-1185">Reference proteome</keyword>
<dbReference type="Proteomes" id="UP001163846">
    <property type="component" value="Unassembled WGS sequence"/>
</dbReference>
<evidence type="ECO:0000313" key="3">
    <source>
        <dbReference type="Proteomes" id="UP001163846"/>
    </source>
</evidence>
<gene>
    <name evidence="2" type="ORF">F5878DRAFT_618327</name>
</gene>
<feature type="transmembrane region" description="Helical" evidence="1">
    <location>
        <begin position="104"/>
        <end position="133"/>
    </location>
</feature>
<name>A0AA38UF66_9AGAR</name>
<keyword evidence="1" id="KW-0472">Membrane</keyword>
<proteinExistence type="predicted"/>
<protein>
    <submittedName>
        <fullName evidence="2">Uncharacterized protein</fullName>
    </submittedName>
</protein>
<dbReference type="EMBL" id="MU806160">
    <property type="protein sequence ID" value="KAJ3838860.1"/>
    <property type="molecule type" value="Genomic_DNA"/>
</dbReference>
<evidence type="ECO:0000256" key="1">
    <source>
        <dbReference type="SAM" id="Phobius"/>
    </source>
</evidence>
<keyword evidence="1" id="KW-1133">Transmembrane helix</keyword>
<accession>A0AA38UF66</accession>
<evidence type="ECO:0000313" key="2">
    <source>
        <dbReference type="EMBL" id="KAJ3838860.1"/>
    </source>
</evidence>